<protein>
    <recommendedName>
        <fullName evidence="3">Metal-binding protein</fullName>
    </recommendedName>
</protein>
<evidence type="ECO:0000313" key="1">
    <source>
        <dbReference type="EMBL" id="OWQ97640.1"/>
    </source>
</evidence>
<dbReference type="EMBL" id="NISK01000002">
    <property type="protein sequence ID" value="OWQ97640.1"/>
    <property type="molecule type" value="Genomic_DNA"/>
</dbReference>
<proteinExistence type="predicted"/>
<dbReference type="PROSITE" id="PS51318">
    <property type="entry name" value="TAT"/>
    <property type="match status" value="1"/>
</dbReference>
<evidence type="ECO:0000313" key="2">
    <source>
        <dbReference type="Proteomes" id="UP000197361"/>
    </source>
</evidence>
<dbReference type="InterPro" id="IPR006311">
    <property type="entry name" value="TAT_signal"/>
</dbReference>
<comment type="caution">
    <text evidence="1">The sequence shown here is derived from an EMBL/GenBank/DDBJ whole genome shotgun (WGS) entry which is preliminary data.</text>
</comment>
<accession>A0A246JX52</accession>
<dbReference type="AlphaFoldDB" id="A0A246JX52"/>
<gene>
    <name evidence="1" type="ORF">CDQ92_08615</name>
</gene>
<dbReference type="InterPro" id="IPR007332">
    <property type="entry name" value="DUF411"/>
</dbReference>
<evidence type="ECO:0008006" key="3">
    <source>
        <dbReference type="Google" id="ProtNLM"/>
    </source>
</evidence>
<dbReference type="Proteomes" id="UP000197361">
    <property type="component" value="Unassembled WGS sequence"/>
</dbReference>
<dbReference type="PROSITE" id="PS51257">
    <property type="entry name" value="PROKAR_LIPOPROTEIN"/>
    <property type="match status" value="1"/>
</dbReference>
<organism evidence="1 2">
    <name type="scientific">Sphingopyxis bauzanensis</name>
    <dbReference type="NCBI Taxonomy" id="651663"/>
    <lineage>
        <taxon>Bacteria</taxon>
        <taxon>Pseudomonadati</taxon>
        <taxon>Pseudomonadota</taxon>
        <taxon>Alphaproteobacteria</taxon>
        <taxon>Sphingomonadales</taxon>
        <taxon>Sphingomonadaceae</taxon>
        <taxon>Sphingopyxis</taxon>
    </lineage>
</organism>
<dbReference type="OrthoDB" id="14727at2"/>
<keyword evidence="2" id="KW-1185">Reference proteome</keyword>
<name>A0A246JX52_9SPHN</name>
<reference evidence="1 2" key="1">
    <citation type="journal article" date="2010" name="Int. J. Syst. Evol. Microbiol.">
        <title>Sphingopyxis bauzanensis sp. nov., a psychrophilic bacterium isolated from soil.</title>
        <authorList>
            <person name="Zhang D.C."/>
            <person name="Liu H.C."/>
            <person name="Xin Y.H."/>
            <person name="Zhou Y.G."/>
            <person name="Schinner F."/>
            <person name="Margesin R."/>
        </authorList>
    </citation>
    <scope>NUCLEOTIDE SEQUENCE [LARGE SCALE GENOMIC DNA]</scope>
    <source>
        <strain evidence="1 2">DSM 22271</strain>
    </source>
</reference>
<dbReference type="Pfam" id="PF04214">
    <property type="entry name" value="DUF411"/>
    <property type="match status" value="1"/>
</dbReference>
<sequence>MSSQYNRRMFIQLFAAAGGVALVGCDSKPSPAERVAKAAAIRPTAKVTDAVPMLVYRDPACGCCEAWADIAHAEGYRVTVEERRDMPAVKARYRVPGQLASCHTALVGRYVIEGHVPMRHIAKLLRDKPAAVQGIAVPGMPRGSPGMEMPNGSTDAFDVMAFGKDGSVAQFSA</sequence>